<keyword evidence="11 15" id="KW-0255">Endonuclease</keyword>
<feature type="binding site" evidence="15">
    <location>
        <position position="67"/>
    </location>
    <ligand>
        <name>Mg(2+)</name>
        <dbReference type="ChEBI" id="CHEBI:18420"/>
    </ligand>
</feature>
<evidence type="ECO:0000256" key="16">
    <source>
        <dbReference type="SAM" id="MobiDB-lite"/>
    </source>
</evidence>
<gene>
    <name evidence="15 19" type="primary">rnc</name>
    <name evidence="19" type="ORF">LEUCIP111803_02470</name>
</gene>
<evidence type="ECO:0000256" key="12">
    <source>
        <dbReference type="ARBA" id="ARBA00022801"/>
    </source>
</evidence>
<keyword evidence="15" id="KW-0699">rRNA-binding</keyword>
<dbReference type="SMART" id="SM00535">
    <property type="entry name" value="RIBOc"/>
    <property type="match status" value="1"/>
</dbReference>
<evidence type="ECO:0000256" key="15">
    <source>
        <dbReference type="HAMAP-Rule" id="MF_00104"/>
    </source>
</evidence>
<keyword evidence="12 15" id="KW-0378">Hydrolase</keyword>
<comment type="subunit">
    <text evidence="4 15">Homodimer.</text>
</comment>
<keyword evidence="10 15" id="KW-0479">Metal-binding</keyword>
<dbReference type="CDD" id="cd10845">
    <property type="entry name" value="DSRM_RNAse_III_family"/>
    <property type="match status" value="1"/>
</dbReference>
<comment type="catalytic activity">
    <reaction evidence="1 15">
        <text>Endonucleolytic cleavage to 5'-phosphomonoester.</text>
        <dbReference type="EC" id="3.1.26.3"/>
    </reaction>
</comment>
<dbReference type="AlphaFoldDB" id="A0A916K0G3"/>
<dbReference type="CDD" id="cd00593">
    <property type="entry name" value="RIBOc"/>
    <property type="match status" value="1"/>
</dbReference>
<dbReference type="GO" id="GO:0008033">
    <property type="term" value="P:tRNA processing"/>
    <property type="evidence" value="ECO:0007669"/>
    <property type="project" value="UniProtKB-KW"/>
</dbReference>
<dbReference type="InterPro" id="IPR000999">
    <property type="entry name" value="RNase_III_dom"/>
</dbReference>
<protein>
    <recommendedName>
        <fullName evidence="15">Ribonuclease 3</fullName>
        <ecNumber evidence="15">3.1.26.3</ecNumber>
    </recommendedName>
    <alternativeName>
        <fullName evidence="15">Ribonuclease III</fullName>
        <shortName evidence="15">RNase III</shortName>
    </alternativeName>
</protein>
<evidence type="ECO:0000256" key="11">
    <source>
        <dbReference type="ARBA" id="ARBA00022759"/>
    </source>
</evidence>
<dbReference type="SMART" id="SM00358">
    <property type="entry name" value="DSRM"/>
    <property type="match status" value="1"/>
</dbReference>
<keyword evidence="6 15" id="KW-0698">rRNA processing</keyword>
<dbReference type="InterPro" id="IPR014720">
    <property type="entry name" value="dsRBD_dom"/>
</dbReference>
<feature type="active site" evidence="15">
    <location>
        <position position="71"/>
    </location>
</feature>
<dbReference type="HAMAP" id="MF_00104">
    <property type="entry name" value="RNase_III"/>
    <property type="match status" value="1"/>
</dbReference>
<feature type="region of interest" description="Disordered" evidence="16">
    <location>
        <begin position="1"/>
        <end position="27"/>
    </location>
</feature>
<keyword evidence="20" id="KW-1185">Reference proteome</keyword>
<proteinExistence type="inferred from homology"/>
<dbReference type="GO" id="GO:0046872">
    <property type="term" value="F:metal ion binding"/>
    <property type="evidence" value="ECO:0007669"/>
    <property type="project" value="UniProtKB-KW"/>
</dbReference>
<sequence>MSDGVEANPGVAGQSEPPQDDAEPARETDGFLAPFDVSVDPDLLELALTHRSWAFEHGGAPHNERLEFLGDSILGQAVTVKLFRDFPDLDEGELAKRRAALVSTVALAEIARRIDLGAQLRLGVGEERTGGRGKDSILADTVEAIIGAVYLSTDPGTAADFVLQLVDPLLDDPERFTIALDPKTTLQELAAARGLPHPLYEVTSEGPDHDRRFTAHVELDGAAGRGVGTSKKAAELAAARDAVGQLYARRSTRKKRR</sequence>
<dbReference type="PROSITE" id="PS50142">
    <property type="entry name" value="RNASE_3_2"/>
    <property type="match status" value="1"/>
</dbReference>
<evidence type="ECO:0000256" key="4">
    <source>
        <dbReference type="ARBA" id="ARBA00011738"/>
    </source>
</evidence>
<dbReference type="GO" id="GO:0006364">
    <property type="term" value="P:rRNA processing"/>
    <property type="evidence" value="ECO:0007669"/>
    <property type="project" value="UniProtKB-UniRule"/>
</dbReference>
<keyword evidence="14 15" id="KW-0694">RNA-binding</keyword>
<dbReference type="EC" id="3.1.26.3" evidence="15"/>
<dbReference type="GO" id="GO:0003725">
    <property type="term" value="F:double-stranded RNA binding"/>
    <property type="evidence" value="ECO:0007669"/>
    <property type="project" value="TreeGrafter"/>
</dbReference>
<keyword evidence="7 15" id="KW-0507">mRNA processing</keyword>
<dbReference type="PROSITE" id="PS50137">
    <property type="entry name" value="DS_RBD"/>
    <property type="match status" value="1"/>
</dbReference>
<keyword evidence="13 15" id="KW-0460">Magnesium</keyword>
<dbReference type="RefSeq" id="WP_218116389.1">
    <property type="nucleotide sequence ID" value="NZ_CAJVAP010000042.1"/>
</dbReference>
<dbReference type="Proteomes" id="UP000693892">
    <property type="component" value="Unassembled WGS sequence"/>
</dbReference>
<dbReference type="EMBL" id="CAJVAP010000042">
    <property type="protein sequence ID" value="CAG7622006.1"/>
    <property type="molecule type" value="Genomic_DNA"/>
</dbReference>
<comment type="subcellular location">
    <subcellularLocation>
        <location evidence="2 15">Cytoplasm</location>
    </subcellularLocation>
</comment>
<evidence type="ECO:0000256" key="13">
    <source>
        <dbReference type="ARBA" id="ARBA00022842"/>
    </source>
</evidence>
<dbReference type="GO" id="GO:0005737">
    <property type="term" value="C:cytoplasm"/>
    <property type="evidence" value="ECO:0007669"/>
    <property type="project" value="UniProtKB-SubCell"/>
</dbReference>
<organism evidence="19 20">
    <name type="scientific">Leucobacter soli</name>
    <dbReference type="NCBI Taxonomy" id="2812850"/>
    <lineage>
        <taxon>Bacteria</taxon>
        <taxon>Bacillati</taxon>
        <taxon>Actinomycetota</taxon>
        <taxon>Actinomycetes</taxon>
        <taxon>Micrococcales</taxon>
        <taxon>Microbacteriaceae</taxon>
        <taxon>Leucobacter</taxon>
    </lineage>
</organism>
<evidence type="ECO:0000313" key="20">
    <source>
        <dbReference type="Proteomes" id="UP000693892"/>
    </source>
</evidence>
<comment type="function">
    <text evidence="15">Digests double-stranded RNA. Involved in the processing of primary rRNA transcript to yield the immediate precursors to the large and small rRNAs (23S and 16S). Processes some mRNAs, and tRNAs when they are encoded in the rRNA operon. Processes pre-crRNA and tracrRNA of type II CRISPR loci if present in the organism.</text>
</comment>
<dbReference type="Pfam" id="PF14622">
    <property type="entry name" value="Ribonucleas_3_3"/>
    <property type="match status" value="1"/>
</dbReference>
<evidence type="ECO:0000256" key="9">
    <source>
        <dbReference type="ARBA" id="ARBA00022722"/>
    </source>
</evidence>
<comment type="similarity">
    <text evidence="3">Belongs to the ribonuclease III family.</text>
</comment>
<name>A0A916K0G3_9MICO</name>
<comment type="cofactor">
    <cofactor evidence="15">
        <name>Mg(2+)</name>
        <dbReference type="ChEBI" id="CHEBI:18420"/>
    </cofactor>
</comment>
<keyword evidence="9 15" id="KW-0540">Nuclease</keyword>
<evidence type="ECO:0000256" key="7">
    <source>
        <dbReference type="ARBA" id="ARBA00022664"/>
    </source>
</evidence>
<comment type="caution">
    <text evidence="19">The sequence shown here is derived from an EMBL/GenBank/DDBJ whole genome shotgun (WGS) entry which is preliminary data.</text>
</comment>
<keyword evidence="8 15" id="KW-0819">tRNA processing</keyword>
<dbReference type="PANTHER" id="PTHR11207">
    <property type="entry name" value="RIBONUCLEASE III"/>
    <property type="match status" value="1"/>
</dbReference>
<evidence type="ECO:0000313" key="19">
    <source>
        <dbReference type="EMBL" id="CAG7622006.1"/>
    </source>
</evidence>
<dbReference type="FunFam" id="1.10.1520.10:FF:000001">
    <property type="entry name" value="Ribonuclease 3"/>
    <property type="match status" value="1"/>
</dbReference>
<dbReference type="Pfam" id="PF00035">
    <property type="entry name" value="dsrm"/>
    <property type="match status" value="1"/>
</dbReference>
<feature type="binding site" evidence="15">
    <location>
        <position position="143"/>
    </location>
    <ligand>
        <name>Mg(2+)</name>
        <dbReference type="ChEBI" id="CHEBI:18420"/>
    </ligand>
</feature>
<evidence type="ECO:0000256" key="5">
    <source>
        <dbReference type="ARBA" id="ARBA00022490"/>
    </source>
</evidence>
<evidence type="ECO:0000256" key="14">
    <source>
        <dbReference type="ARBA" id="ARBA00022884"/>
    </source>
</evidence>
<accession>A0A916K0G3</accession>
<evidence type="ECO:0000259" key="17">
    <source>
        <dbReference type="PROSITE" id="PS50137"/>
    </source>
</evidence>
<evidence type="ECO:0000256" key="2">
    <source>
        <dbReference type="ARBA" id="ARBA00004496"/>
    </source>
</evidence>
<dbReference type="GO" id="GO:0010468">
    <property type="term" value="P:regulation of gene expression"/>
    <property type="evidence" value="ECO:0007669"/>
    <property type="project" value="TreeGrafter"/>
</dbReference>
<evidence type="ECO:0000256" key="3">
    <source>
        <dbReference type="ARBA" id="ARBA00010183"/>
    </source>
</evidence>
<dbReference type="GO" id="GO:0042802">
    <property type="term" value="F:identical protein binding"/>
    <property type="evidence" value="ECO:0007669"/>
    <property type="project" value="UniProtKB-ARBA"/>
</dbReference>
<reference evidence="19" key="1">
    <citation type="submission" date="2021-06" db="EMBL/GenBank/DDBJ databases">
        <authorList>
            <person name="Criscuolo A."/>
        </authorList>
    </citation>
    <scope>NUCLEOTIDE SEQUENCE</scope>
    <source>
        <strain evidence="19">CIP111803</strain>
    </source>
</reference>
<feature type="domain" description="DRBM" evidence="17">
    <location>
        <begin position="181"/>
        <end position="248"/>
    </location>
</feature>
<evidence type="ECO:0000256" key="1">
    <source>
        <dbReference type="ARBA" id="ARBA00000109"/>
    </source>
</evidence>
<dbReference type="GO" id="GO:0004525">
    <property type="term" value="F:ribonuclease III activity"/>
    <property type="evidence" value="ECO:0007669"/>
    <property type="project" value="UniProtKB-UniRule"/>
</dbReference>
<dbReference type="InterPro" id="IPR011907">
    <property type="entry name" value="RNase_III"/>
</dbReference>
<evidence type="ECO:0000256" key="8">
    <source>
        <dbReference type="ARBA" id="ARBA00022694"/>
    </source>
</evidence>
<evidence type="ECO:0000259" key="18">
    <source>
        <dbReference type="PROSITE" id="PS50142"/>
    </source>
</evidence>
<evidence type="ECO:0000256" key="6">
    <source>
        <dbReference type="ARBA" id="ARBA00022552"/>
    </source>
</evidence>
<dbReference type="PANTHER" id="PTHR11207:SF0">
    <property type="entry name" value="RIBONUCLEASE 3"/>
    <property type="match status" value="1"/>
</dbReference>
<evidence type="ECO:0000256" key="10">
    <source>
        <dbReference type="ARBA" id="ARBA00022723"/>
    </source>
</evidence>
<dbReference type="PROSITE" id="PS00517">
    <property type="entry name" value="RNASE_3_1"/>
    <property type="match status" value="1"/>
</dbReference>
<feature type="domain" description="RNase III" evidence="18">
    <location>
        <begin position="35"/>
        <end position="154"/>
    </location>
</feature>
<feature type="active site" evidence="15">
    <location>
        <position position="143"/>
    </location>
</feature>
<dbReference type="NCBIfam" id="TIGR02191">
    <property type="entry name" value="RNaseIII"/>
    <property type="match status" value="1"/>
</dbReference>
<keyword evidence="5 15" id="KW-0963">Cytoplasm</keyword>
<feature type="binding site" evidence="15">
    <location>
        <position position="140"/>
    </location>
    <ligand>
        <name>Mg(2+)</name>
        <dbReference type="ChEBI" id="CHEBI:18420"/>
    </ligand>
</feature>
<dbReference type="GO" id="GO:0019843">
    <property type="term" value="F:rRNA binding"/>
    <property type="evidence" value="ECO:0007669"/>
    <property type="project" value="UniProtKB-KW"/>
</dbReference>
<dbReference type="FunFam" id="3.30.160.20:FF:000003">
    <property type="entry name" value="Ribonuclease 3"/>
    <property type="match status" value="1"/>
</dbReference>
<dbReference type="GO" id="GO:0006397">
    <property type="term" value="P:mRNA processing"/>
    <property type="evidence" value="ECO:0007669"/>
    <property type="project" value="UniProtKB-UniRule"/>
</dbReference>